<proteinExistence type="predicted"/>
<dbReference type="InterPro" id="IPR049258">
    <property type="entry name" value="ODAD1_CC"/>
</dbReference>
<gene>
    <name evidence="5" type="ORF">HF521_008393</name>
</gene>
<dbReference type="OrthoDB" id="6766775at2759"/>
<feature type="coiled-coil region" evidence="2">
    <location>
        <begin position="233"/>
        <end position="267"/>
    </location>
</feature>
<evidence type="ECO:0000256" key="2">
    <source>
        <dbReference type="SAM" id="Coils"/>
    </source>
</evidence>
<name>A0A8T0ANQ6_SILME</name>
<reference evidence="5" key="1">
    <citation type="submission" date="2020-08" db="EMBL/GenBank/DDBJ databases">
        <title>Chromosome-level assembly of Southern catfish (Silurus meridionalis) provides insights into visual adaptation to the nocturnal and benthic lifestyles.</title>
        <authorList>
            <person name="Zhang Y."/>
            <person name="Wang D."/>
            <person name="Peng Z."/>
        </authorList>
    </citation>
    <scope>NUCLEOTIDE SEQUENCE</scope>
    <source>
        <strain evidence="5">SWU-2019-XX</strain>
        <tissue evidence="5">Muscle</tissue>
    </source>
</reference>
<feature type="coiled-coil region" evidence="2">
    <location>
        <begin position="45"/>
        <end position="133"/>
    </location>
</feature>
<evidence type="ECO:0000259" key="4">
    <source>
        <dbReference type="Pfam" id="PF21773"/>
    </source>
</evidence>
<feature type="compositionally biased region" description="Basic and acidic residues" evidence="3">
    <location>
        <begin position="528"/>
        <end position="542"/>
    </location>
</feature>
<evidence type="ECO:0000313" key="6">
    <source>
        <dbReference type="Proteomes" id="UP000606274"/>
    </source>
</evidence>
<evidence type="ECO:0000313" key="5">
    <source>
        <dbReference type="EMBL" id="KAF7693077.1"/>
    </source>
</evidence>
<dbReference type="AlphaFoldDB" id="A0A8T0ANQ6"/>
<accession>A0A8T0ANQ6</accession>
<dbReference type="Proteomes" id="UP000606274">
    <property type="component" value="Unassembled WGS sequence"/>
</dbReference>
<feature type="region of interest" description="Disordered" evidence="3">
    <location>
        <begin position="528"/>
        <end position="551"/>
    </location>
</feature>
<protein>
    <recommendedName>
        <fullName evidence="4">ODAD1 central coiled coil region domain-containing protein</fullName>
    </recommendedName>
</protein>
<keyword evidence="6" id="KW-1185">Reference proteome</keyword>
<evidence type="ECO:0000256" key="3">
    <source>
        <dbReference type="SAM" id="MobiDB-lite"/>
    </source>
</evidence>
<feature type="coiled-coil region" evidence="2">
    <location>
        <begin position="166"/>
        <end position="200"/>
    </location>
</feature>
<feature type="domain" description="ODAD1 central coiled coil region" evidence="4">
    <location>
        <begin position="150"/>
        <end position="430"/>
    </location>
</feature>
<dbReference type="InterPro" id="IPR051876">
    <property type="entry name" value="ODA-DC/CCD"/>
</dbReference>
<dbReference type="GO" id="GO:0003341">
    <property type="term" value="P:cilium movement"/>
    <property type="evidence" value="ECO:0007669"/>
    <property type="project" value="TreeGrafter"/>
</dbReference>
<dbReference type="GO" id="GO:0036158">
    <property type="term" value="P:outer dynein arm assembly"/>
    <property type="evidence" value="ECO:0007669"/>
    <property type="project" value="TreeGrafter"/>
</dbReference>
<dbReference type="GO" id="GO:0005930">
    <property type="term" value="C:axoneme"/>
    <property type="evidence" value="ECO:0007669"/>
    <property type="project" value="TreeGrafter"/>
</dbReference>
<dbReference type="EMBL" id="JABFDY010000019">
    <property type="protein sequence ID" value="KAF7693077.1"/>
    <property type="molecule type" value="Genomic_DNA"/>
</dbReference>
<organism evidence="5 6">
    <name type="scientific">Silurus meridionalis</name>
    <name type="common">Southern catfish</name>
    <name type="synonym">Silurus soldatovi meridionalis</name>
    <dbReference type="NCBI Taxonomy" id="175797"/>
    <lineage>
        <taxon>Eukaryota</taxon>
        <taxon>Metazoa</taxon>
        <taxon>Chordata</taxon>
        <taxon>Craniata</taxon>
        <taxon>Vertebrata</taxon>
        <taxon>Euteleostomi</taxon>
        <taxon>Actinopterygii</taxon>
        <taxon>Neopterygii</taxon>
        <taxon>Teleostei</taxon>
        <taxon>Ostariophysi</taxon>
        <taxon>Siluriformes</taxon>
        <taxon>Siluridae</taxon>
        <taxon>Silurus</taxon>
    </lineage>
</organism>
<feature type="coiled-coil region" evidence="2">
    <location>
        <begin position="336"/>
        <end position="395"/>
    </location>
</feature>
<feature type="region of interest" description="Disordered" evidence="3">
    <location>
        <begin position="1"/>
        <end position="21"/>
    </location>
</feature>
<dbReference type="PANTHER" id="PTHR21694">
    <property type="entry name" value="COILED-COIL DOMAIN-CONTAINING PROTEIN 63"/>
    <property type="match status" value="1"/>
</dbReference>
<sequence length="551" mass="63892">MPRGRSAISVQSESSEVDVDAQAETEMGKLQTQFRVMESNRQACSIQTQDRIRKQSLEIEKLRQEHEELQKNLRVSQSQSHRQADSTVTQQLQALLTRRDELDEQLEKEKLSQAELEREVQCVQKKMRELRKGDVRNSAKEKLQTCQIDKATRNLENKLDRALVCFNEHLAKNNQLREELEKLRLERVRFQELHNKLDMELQKIRHQIKNVIGLSTAAYDARVEAQTKMTMMKEKAVKDLEQHNTEMKELERLIAQEQQLKDFMTTKCNERTGLDDALSHSQELKEQRKTESEVAAETLREVFQQLQKVTNEDDLETIVTKFIQGEDRNFALFNYVNEQNNQAEALKQEIRQIKQEMEKFQEEGLLQEQDHETNLQQMEEQKRDTEAQALDFEGQAKEIIDILDQIKTGVSNLFNKIKCDRAAVDDLLGSSTGITDSNIMTYLSQVEQKTNELLTAQAFIASKDLDKDYDLNLAPQVLLGQSSQMQKQAPVVQTLVPGDDCDIEESDFLHEEDRPLTQEELRQRILKKEESMQAEKSKEPKSVKLSARSSL</sequence>
<dbReference type="Pfam" id="PF21773">
    <property type="entry name" value="ODAD1_CC"/>
    <property type="match status" value="1"/>
</dbReference>
<keyword evidence="1 2" id="KW-0175">Coiled coil</keyword>
<comment type="caution">
    <text evidence="5">The sequence shown here is derived from an EMBL/GenBank/DDBJ whole genome shotgun (WGS) entry which is preliminary data.</text>
</comment>
<evidence type="ECO:0000256" key="1">
    <source>
        <dbReference type="ARBA" id="ARBA00023054"/>
    </source>
</evidence>
<dbReference type="PANTHER" id="PTHR21694:SF35">
    <property type="entry name" value="OUTER DYNEIN ARM-DOCKING COMPLEX SUBUNIT 1"/>
    <property type="match status" value="1"/>
</dbReference>